<dbReference type="EMBL" id="CP136594">
    <property type="protein sequence ID" value="WOE74664.1"/>
    <property type="molecule type" value="Genomic_DNA"/>
</dbReference>
<reference evidence="4 5" key="1">
    <citation type="submission" date="2023-10" db="EMBL/GenBank/DDBJ databases">
        <title>Complete genome sequence of a Sphingomonadaceae bacterium.</title>
        <authorList>
            <person name="Yan C."/>
        </authorList>
    </citation>
    <scope>NUCLEOTIDE SEQUENCE [LARGE SCALE GENOMIC DNA]</scope>
    <source>
        <strain evidence="4 5">SCSIO 66989</strain>
    </source>
</reference>
<sequence length="372" mass="41435">MSYAEDSKRYRAKKSKHPIRRLIAFILLILLGVAGYLLYTADPILDRPLRSLAESRLGKVHPYIADNSGLRAFVCGSSSPIATWDRAKTCIGVIADGEILLFDVGAGAIRNIENWGLGAQHISRVFLTHFHSDHLGDLDEANVQGWIWGRREPLHVHGPVGVDRVVKGYNQALGLDYGYRNTYGTERFLPMRGALMLAHAAEPRPGDTVEVYRKGKLVVEAFLVDHSPVEPAFGYRIHYGDRTVLVSGDTRRSATLERLARNADILFHEAQSARLSRLMAEAAARKSDERISYVMSKAGDYHSAAEDFGEIAHNTKVRKLVMYHLAPPPDQWLMQRVFLRGMPGNVLLAEDGLVFTLIPGETGVDQDMIEPL</sequence>
<dbReference type="Proteomes" id="UP001302429">
    <property type="component" value="Chromosome"/>
</dbReference>
<dbReference type="SUPFAM" id="SSF56281">
    <property type="entry name" value="Metallo-hydrolase/oxidoreductase"/>
    <property type="match status" value="1"/>
</dbReference>
<dbReference type="InterPro" id="IPR044094">
    <property type="entry name" value="AtsA-like_MBL-fold"/>
</dbReference>
<name>A0AA97F5G3_9SPHN</name>
<evidence type="ECO:0000256" key="2">
    <source>
        <dbReference type="SAM" id="Phobius"/>
    </source>
</evidence>
<accession>A0AA97F5G3</accession>
<organism evidence="4 5">
    <name type="scientific">Alterisphingorhabdus coralli</name>
    <dbReference type="NCBI Taxonomy" id="3071408"/>
    <lineage>
        <taxon>Bacteria</taxon>
        <taxon>Pseudomonadati</taxon>
        <taxon>Pseudomonadota</taxon>
        <taxon>Alphaproteobacteria</taxon>
        <taxon>Sphingomonadales</taxon>
        <taxon>Sphingomonadaceae</taxon>
        <taxon>Alterisphingorhabdus (ex Yan et al. 2024)</taxon>
    </lineage>
</organism>
<keyword evidence="2" id="KW-0812">Transmembrane</keyword>
<evidence type="ECO:0000313" key="4">
    <source>
        <dbReference type="EMBL" id="WOE74664.1"/>
    </source>
</evidence>
<dbReference type="InterPro" id="IPR001279">
    <property type="entry name" value="Metallo-B-lactamas"/>
</dbReference>
<evidence type="ECO:0000313" key="5">
    <source>
        <dbReference type="Proteomes" id="UP001302429"/>
    </source>
</evidence>
<dbReference type="PANTHER" id="PTHR46018:SF2">
    <property type="entry name" value="ZINC PHOSPHODIESTERASE ELAC PROTEIN 1"/>
    <property type="match status" value="1"/>
</dbReference>
<dbReference type="SMART" id="SM00849">
    <property type="entry name" value="Lactamase_B"/>
    <property type="match status" value="1"/>
</dbReference>
<dbReference type="KEGG" id="acoa:RB602_12530"/>
<feature type="domain" description="Metallo-beta-lactamase" evidence="3">
    <location>
        <begin position="87"/>
        <end position="297"/>
    </location>
</feature>
<dbReference type="Pfam" id="PF23023">
    <property type="entry name" value="Anti-Pycsar_Apyc1"/>
    <property type="match status" value="1"/>
</dbReference>
<protein>
    <submittedName>
        <fullName evidence="4">MBL fold metallo-hydrolase</fullName>
    </submittedName>
</protein>
<keyword evidence="2" id="KW-0472">Membrane</keyword>
<dbReference type="GO" id="GO:0042781">
    <property type="term" value="F:3'-tRNA processing endoribonuclease activity"/>
    <property type="evidence" value="ECO:0007669"/>
    <property type="project" value="TreeGrafter"/>
</dbReference>
<keyword evidence="1" id="KW-0378">Hydrolase</keyword>
<feature type="transmembrane region" description="Helical" evidence="2">
    <location>
        <begin position="21"/>
        <end position="39"/>
    </location>
</feature>
<proteinExistence type="predicted"/>
<dbReference type="InterPro" id="IPR036866">
    <property type="entry name" value="RibonucZ/Hydroxyglut_hydro"/>
</dbReference>
<dbReference type="CDD" id="cd07719">
    <property type="entry name" value="arylsulfatase_AtsA-like_MBL-fold"/>
    <property type="match status" value="1"/>
</dbReference>
<dbReference type="RefSeq" id="WP_317080923.1">
    <property type="nucleotide sequence ID" value="NZ_CP136594.1"/>
</dbReference>
<dbReference type="AlphaFoldDB" id="A0AA97F5G3"/>
<dbReference type="PANTHER" id="PTHR46018">
    <property type="entry name" value="ZINC PHOSPHODIESTERASE ELAC PROTEIN 1"/>
    <property type="match status" value="1"/>
</dbReference>
<keyword evidence="2" id="KW-1133">Transmembrane helix</keyword>
<gene>
    <name evidence="4" type="ORF">RB602_12530</name>
</gene>
<dbReference type="Gene3D" id="3.60.15.10">
    <property type="entry name" value="Ribonuclease Z/Hydroxyacylglutathione hydrolase-like"/>
    <property type="match status" value="1"/>
</dbReference>
<evidence type="ECO:0000259" key="3">
    <source>
        <dbReference type="SMART" id="SM00849"/>
    </source>
</evidence>
<keyword evidence="5" id="KW-1185">Reference proteome</keyword>
<evidence type="ECO:0000256" key="1">
    <source>
        <dbReference type="ARBA" id="ARBA00022801"/>
    </source>
</evidence>